<dbReference type="PANTHER" id="PTHR10030">
    <property type="entry name" value="ALPHA-L-FUCOSIDASE"/>
    <property type="match status" value="1"/>
</dbReference>
<name>A0A5P1E697_ASPOF</name>
<organism evidence="2 3">
    <name type="scientific">Asparagus officinalis</name>
    <name type="common">Garden asparagus</name>
    <dbReference type="NCBI Taxonomy" id="4686"/>
    <lineage>
        <taxon>Eukaryota</taxon>
        <taxon>Viridiplantae</taxon>
        <taxon>Streptophyta</taxon>
        <taxon>Embryophyta</taxon>
        <taxon>Tracheophyta</taxon>
        <taxon>Spermatophyta</taxon>
        <taxon>Magnoliopsida</taxon>
        <taxon>Liliopsida</taxon>
        <taxon>Asparagales</taxon>
        <taxon>Asparagaceae</taxon>
        <taxon>Asparagoideae</taxon>
        <taxon>Asparagus</taxon>
    </lineage>
</organism>
<feature type="compositionally biased region" description="Basic and acidic residues" evidence="1">
    <location>
        <begin position="17"/>
        <end position="33"/>
    </location>
</feature>
<reference evidence="3" key="1">
    <citation type="journal article" date="2017" name="Nat. Commun.">
        <title>The asparagus genome sheds light on the origin and evolution of a young Y chromosome.</title>
        <authorList>
            <person name="Harkess A."/>
            <person name="Zhou J."/>
            <person name="Xu C."/>
            <person name="Bowers J.E."/>
            <person name="Van der Hulst R."/>
            <person name="Ayyampalayam S."/>
            <person name="Mercati F."/>
            <person name="Riccardi P."/>
            <person name="McKain M.R."/>
            <person name="Kakrana A."/>
            <person name="Tang H."/>
            <person name="Ray J."/>
            <person name="Groenendijk J."/>
            <person name="Arikit S."/>
            <person name="Mathioni S.M."/>
            <person name="Nakano M."/>
            <person name="Shan H."/>
            <person name="Telgmann-Rauber A."/>
            <person name="Kanno A."/>
            <person name="Yue Z."/>
            <person name="Chen H."/>
            <person name="Li W."/>
            <person name="Chen Y."/>
            <person name="Xu X."/>
            <person name="Zhang Y."/>
            <person name="Luo S."/>
            <person name="Chen H."/>
            <person name="Gao J."/>
            <person name="Mao Z."/>
            <person name="Pires J.C."/>
            <person name="Luo M."/>
            <person name="Kudrna D."/>
            <person name="Wing R.A."/>
            <person name="Meyers B.C."/>
            <person name="Yi K."/>
            <person name="Kong H."/>
            <person name="Lavrijsen P."/>
            <person name="Sunseri F."/>
            <person name="Falavigna A."/>
            <person name="Ye Y."/>
            <person name="Leebens-Mack J.H."/>
            <person name="Chen G."/>
        </authorList>
    </citation>
    <scope>NUCLEOTIDE SEQUENCE [LARGE SCALE GENOMIC DNA]</scope>
    <source>
        <strain evidence="3">cv. DH0086</strain>
    </source>
</reference>
<dbReference type="Gene3D" id="3.20.20.80">
    <property type="entry name" value="Glycosidases"/>
    <property type="match status" value="1"/>
</dbReference>
<dbReference type="InterPro" id="IPR008979">
    <property type="entry name" value="Galactose-bd-like_sf"/>
</dbReference>
<dbReference type="SUPFAM" id="SSF49785">
    <property type="entry name" value="Galactose-binding domain-like"/>
    <property type="match status" value="1"/>
</dbReference>
<dbReference type="Proteomes" id="UP000243459">
    <property type="component" value="Chromosome 10"/>
</dbReference>
<dbReference type="InterPro" id="IPR017853">
    <property type="entry name" value="GH"/>
</dbReference>
<evidence type="ECO:0000313" key="2">
    <source>
        <dbReference type="EMBL" id="ONK57007.1"/>
    </source>
</evidence>
<sequence length="408" mass="45677">MGRWWRMRRQEGRRRRNAADGGRDLGSRRECARKGGVNSEPHGTCCVSEESTANAEGVLAGSLQTGRQSSDVGRYGDIQEVFLDGANGGEKDMEYFFNCWFELIHQLQPRAVIFSDAGPDIRWIGDEAGVAGTTCWSLFNQSSVTIGHIDDVYNREGDPYGRDWVPAECDVSIRPGWFWHSSERPKSALTLLDIYYKSVGRNCLLLLNVPPNSSGLISDEDLQALQEFTTLRKTIFSHNLALNAIVSASSSRGGPNDPRFNPSNILEEGIYTYWAPDELQDYWGIFLDLGQIISFNVVQVQEPIQMGQRVIEFHVDVIKDGEWITITNGTTIGYKRLLMFPMVKAQFMRLTIDKSRADPLISYLSIHLDPFSTVHDVYNASARSSFSDSQSTKLTTSRHSGNANVATI</sequence>
<dbReference type="GO" id="GO:0006004">
    <property type="term" value="P:fucose metabolic process"/>
    <property type="evidence" value="ECO:0007669"/>
    <property type="project" value="TreeGrafter"/>
</dbReference>
<protein>
    <submittedName>
        <fullName evidence="2">Uncharacterized protein</fullName>
    </submittedName>
</protein>
<dbReference type="GO" id="GO:0004560">
    <property type="term" value="F:alpha-L-fucosidase activity"/>
    <property type="evidence" value="ECO:0007669"/>
    <property type="project" value="UniProtKB-EC"/>
</dbReference>
<feature type="region of interest" description="Disordered" evidence="1">
    <location>
        <begin position="9"/>
        <end position="44"/>
    </location>
</feature>
<dbReference type="InterPro" id="IPR000933">
    <property type="entry name" value="Glyco_hydro_29"/>
</dbReference>
<dbReference type="GO" id="GO:0005764">
    <property type="term" value="C:lysosome"/>
    <property type="evidence" value="ECO:0007669"/>
    <property type="project" value="TreeGrafter"/>
</dbReference>
<evidence type="ECO:0000256" key="1">
    <source>
        <dbReference type="SAM" id="MobiDB-lite"/>
    </source>
</evidence>
<dbReference type="AlphaFoldDB" id="A0A5P1E697"/>
<feature type="compositionally biased region" description="Polar residues" evidence="1">
    <location>
        <begin position="392"/>
        <end position="408"/>
    </location>
</feature>
<dbReference type="OMA" id="TIGHIDD"/>
<dbReference type="Gene3D" id="2.60.120.260">
    <property type="entry name" value="Galactose-binding domain-like"/>
    <property type="match status" value="1"/>
</dbReference>
<gene>
    <name evidence="2" type="ORF">A4U43_C10F15600</name>
</gene>
<evidence type="ECO:0000313" key="3">
    <source>
        <dbReference type="Proteomes" id="UP000243459"/>
    </source>
</evidence>
<feature type="region of interest" description="Disordered" evidence="1">
    <location>
        <begin position="389"/>
        <end position="408"/>
    </location>
</feature>
<proteinExistence type="predicted"/>
<dbReference type="GO" id="GO:0016139">
    <property type="term" value="P:glycoside catabolic process"/>
    <property type="evidence" value="ECO:0007669"/>
    <property type="project" value="TreeGrafter"/>
</dbReference>
<dbReference type="Gramene" id="ONK57007">
    <property type="protein sequence ID" value="ONK57007"/>
    <property type="gene ID" value="A4U43_C10F15600"/>
</dbReference>
<dbReference type="FunFam" id="2.60.120.260:FF:000093">
    <property type="entry name" value="Alpha-L-fucosidase 1"/>
    <property type="match status" value="1"/>
</dbReference>
<dbReference type="PANTHER" id="PTHR10030:SF27">
    <property type="entry name" value="ALPHA-L-FUCOSIDASE 1"/>
    <property type="match status" value="1"/>
</dbReference>
<keyword evidence="3" id="KW-1185">Reference proteome</keyword>
<dbReference type="EMBL" id="CM007390">
    <property type="protein sequence ID" value="ONK57007.1"/>
    <property type="molecule type" value="Genomic_DNA"/>
</dbReference>
<dbReference type="SUPFAM" id="SSF51445">
    <property type="entry name" value="(Trans)glycosidases"/>
    <property type="match status" value="1"/>
</dbReference>
<accession>A0A5P1E697</accession>